<keyword evidence="1" id="KW-0175">Coiled coil</keyword>
<feature type="coiled-coil region" evidence="1">
    <location>
        <begin position="41"/>
        <end position="89"/>
    </location>
</feature>
<sequence length="130" mass="15858">MVYYQSEASQERQANGKKIQEKFQEIQKIIWEIAEIKAGDLSSYKAEAHENRQKITELLDENIKLKKQIENLEELKKTANVLIEKLKADWIVQDFEDWDEWCDEYWQGHWYHRSGVKYKDEEFQFYSMSW</sequence>
<dbReference type="EMBL" id="BK059153">
    <property type="protein sequence ID" value="DAE92688.1"/>
    <property type="molecule type" value="Genomic_DNA"/>
</dbReference>
<protein>
    <submittedName>
        <fullName evidence="2">Uncharacterized protein</fullName>
    </submittedName>
</protein>
<evidence type="ECO:0000256" key="1">
    <source>
        <dbReference type="SAM" id="Coils"/>
    </source>
</evidence>
<organism evidence="2">
    <name type="scientific">Caudovirales sp. gcode 4</name>
    <dbReference type="NCBI Taxonomy" id="2838363"/>
    <lineage>
        <taxon>Viruses</taxon>
        <taxon>Duplodnaviria</taxon>
        <taxon>Heunggongvirae</taxon>
        <taxon>Uroviricota</taxon>
        <taxon>Caudoviricetes</taxon>
    </lineage>
</organism>
<name>A0A8S5RT66_9CAUD</name>
<accession>A0A8S5RT66</accession>
<reference evidence="2" key="1">
    <citation type="journal article" date="2021" name="Proc. Natl. Acad. Sci. U.S.A.">
        <title>A Catalog of Tens of Thousands of Viruses from Human Metagenomes Reveals Hidden Associations with Chronic Diseases.</title>
        <authorList>
            <person name="Tisza M.J."/>
            <person name="Buck C.B."/>
        </authorList>
    </citation>
    <scope>NUCLEOTIDE SEQUENCE</scope>
    <source>
        <strain evidence="2">CtKN96</strain>
    </source>
</reference>
<evidence type="ECO:0000313" key="2">
    <source>
        <dbReference type="EMBL" id="DAE92688.1"/>
    </source>
</evidence>
<proteinExistence type="predicted"/>